<accession>A0ABQ1MQH4</accession>
<evidence type="ECO:0000259" key="10">
    <source>
        <dbReference type="PROSITE" id="PS51012"/>
    </source>
</evidence>
<evidence type="ECO:0000256" key="1">
    <source>
        <dbReference type="ARBA" id="ARBA00004429"/>
    </source>
</evidence>
<dbReference type="Proteomes" id="UP000636010">
    <property type="component" value="Unassembled WGS sequence"/>
</dbReference>
<name>A0ABQ1MQH4_9BACT</name>
<evidence type="ECO:0000256" key="2">
    <source>
        <dbReference type="ARBA" id="ARBA00007783"/>
    </source>
</evidence>
<evidence type="ECO:0000256" key="7">
    <source>
        <dbReference type="ARBA" id="ARBA00022989"/>
    </source>
</evidence>
<keyword evidence="3 9" id="KW-0813">Transport</keyword>
<feature type="transmembrane region" description="Helical" evidence="9">
    <location>
        <begin position="166"/>
        <end position="188"/>
    </location>
</feature>
<comment type="similarity">
    <text evidence="2 9">Belongs to the ABC-2 integral membrane protein family.</text>
</comment>
<comment type="caution">
    <text evidence="9">Lacks conserved residue(s) required for the propagation of feature annotation.</text>
</comment>
<feature type="transmembrane region" description="Helical" evidence="9">
    <location>
        <begin position="257"/>
        <end position="277"/>
    </location>
</feature>
<dbReference type="InterPro" id="IPR013525">
    <property type="entry name" value="ABC2_TM"/>
</dbReference>
<evidence type="ECO:0000313" key="11">
    <source>
        <dbReference type="EMBL" id="GGC42756.1"/>
    </source>
</evidence>
<keyword evidence="6 9" id="KW-0812">Transmembrane</keyword>
<keyword evidence="12" id="KW-1185">Reference proteome</keyword>
<protein>
    <recommendedName>
        <fullName evidence="9">Transport permease protein</fullName>
    </recommendedName>
</protein>
<dbReference type="RefSeq" id="WP_229712609.1">
    <property type="nucleotide sequence ID" value="NZ_BAABHU010000010.1"/>
</dbReference>
<dbReference type="EMBL" id="BMEC01000010">
    <property type="protein sequence ID" value="GGC42756.1"/>
    <property type="molecule type" value="Genomic_DNA"/>
</dbReference>
<evidence type="ECO:0000256" key="3">
    <source>
        <dbReference type="ARBA" id="ARBA00022448"/>
    </source>
</evidence>
<evidence type="ECO:0000256" key="5">
    <source>
        <dbReference type="ARBA" id="ARBA00022519"/>
    </source>
</evidence>
<keyword evidence="5" id="KW-0997">Cell inner membrane</keyword>
<organism evidence="11 12">
    <name type="scientific">Marivirga lumbricoides</name>
    <dbReference type="NCBI Taxonomy" id="1046115"/>
    <lineage>
        <taxon>Bacteria</taxon>
        <taxon>Pseudomonadati</taxon>
        <taxon>Bacteroidota</taxon>
        <taxon>Cytophagia</taxon>
        <taxon>Cytophagales</taxon>
        <taxon>Marivirgaceae</taxon>
        <taxon>Marivirga</taxon>
    </lineage>
</organism>
<dbReference type="PANTHER" id="PTHR30413:SF8">
    <property type="entry name" value="TRANSPORT PERMEASE PROTEIN"/>
    <property type="match status" value="1"/>
</dbReference>
<comment type="subcellular location">
    <subcellularLocation>
        <location evidence="1">Cell inner membrane</location>
        <topology evidence="1">Multi-pass membrane protein</topology>
    </subcellularLocation>
    <subcellularLocation>
        <location evidence="9">Cell membrane</location>
        <topology evidence="9">Multi-pass membrane protein</topology>
    </subcellularLocation>
</comment>
<keyword evidence="8 9" id="KW-0472">Membrane</keyword>
<reference evidence="12" key="1">
    <citation type="journal article" date="2019" name="Int. J. Syst. Evol. Microbiol.">
        <title>The Global Catalogue of Microorganisms (GCM) 10K type strain sequencing project: providing services to taxonomists for standard genome sequencing and annotation.</title>
        <authorList>
            <consortium name="The Broad Institute Genomics Platform"/>
            <consortium name="The Broad Institute Genome Sequencing Center for Infectious Disease"/>
            <person name="Wu L."/>
            <person name="Ma J."/>
        </authorList>
    </citation>
    <scope>NUCLEOTIDE SEQUENCE [LARGE SCALE GENOMIC DNA]</scope>
    <source>
        <strain evidence="12">CGMCC 1.10832</strain>
    </source>
</reference>
<dbReference type="PROSITE" id="PS51012">
    <property type="entry name" value="ABC_TM2"/>
    <property type="match status" value="1"/>
</dbReference>
<keyword evidence="7 9" id="KW-1133">Transmembrane helix</keyword>
<evidence type="ECO:0000256" key="6">
    <source>
        <dbReference type="ARBA" id="ARBA00022692"/>
    </source>
</evidence>
<evidence type="ECO:0000256" key="8">
    <source>
        <dbReference type="ARBA" id="ARBA00023136"/>
    </source>
</evidence>
<evidence type="ECO:0000313" key="12">
    <source>
        <dbReference type="Proteomes" id="UP000636010"/>
    </source>
</evidence>
<comment type="caution">
    <text evidence="11">The sequence shown here is derived from an EMBL/GenBank/DDBJ whole genome shotgun (WGS) entry which is preliminary data.</text>
</comment>
<feature type="transmembrane region" description="Helical" evidence="9">
    <location>
        <begin position="56"/>
        <end position="78"/>
    </location>
</feature>
<keyword evidence="4 9" id="KW-1003">Cell membrane</keyword>
<dbReference type="PANTHER" id="PTHR30413">
    <property type="entry name" value="INNER MEMBRANE TRANSPORT PERMEASE"/>
    <property type="match status" value="1"/>
</dbReference>
<evidence type="ECO:0000256" key="9">
    <source>
        <dbReference type="RuleBase" id="RU361157"/>
    </source>
</evidence>
<dbReference type="Pfam" id="PF01061">
    <property type="entry name" value="ABC2_membrane"/>
    <property type="match status" value="1"/>
</dbReference>
<feature type="domain" description="ABC transmembrane type-2" evidence="10">
    <location>
        <begin position="57"/>
        <end position="280"/>
    </location>
</feature>
<gene>
    <name evidence="11" type="ORF">GCM10011506_30440</name>
</gene>
<evidence type="ECO:0000256" key="4">
    <source>
        <dbReference type="ARBA" id="ARBA00022475"/>
    </source>
</evidence>
<feature type="transmembrane region" description="Helical" evidence="9">
    <location>
        <begin position="90"/>
        <end position="109"/>
    </location>
</feature>
<feature type="transmembrane region" description="Helical" evidence="9">
    <location>
        <begin position="130"/>
        <end position="160"/>
    </location>
</feature>
<sequence>MNILLKAIIFTPIMEKLVVDASKPKWKINIGELWHYRDLFLILAYRDLRVRYAQTFLGLLWAVLQPVTTIIIFTVVFGKVANVDTEGIPYPLFAAIGLGSWSYFSFVLNQSGNSIIGAQEMVKKIYFPRLVIPLSKALVGFVDFAIILLFIIVLMIYYGVAPSSQIVFLPIFILLTILSALAAGIWLSALTIRYRDFQHIVPFLVQFGLYATPVGYSAKDLIKNLPEWATFLVYANPMAGVVEGFRWSIIGGTPPSIYAYFSFMVVLILFISGLYYFKRVERVMADIV</sequence>
<proteinExistence type="inferred from homology"/>
<dbReference type="InterPro" id="IPR047817">
    <property type="entry name" value="ABC2_TM_bact-type"/>
</dbReference>